<dbReference type="Proteomes" id="UP000266743">
    <property type="component" value="Chromosome 8"/>
</dbReference>
<feature type="compositionally biased region" description="Polar residues" evidence="1">
    <location>
        <begin position="333"/>
        <end position="348"/>
    </location>
</feature>
<feature type="region of interest" description="Disordered" evidence="1">
    <location>
        <begin position="319"/>
        <end position="394"/>
    </location>
</feature>
<dbReference type="AlphaFoldDB" id="A0A3L6L5Z3"/>
<evidence type="ECO:0000313" key="3">
    <source>
        <dbReference type="Proteomes" id="UP000266743"/>
    </source>
</evidence>
<gene>
    <name evidence="2" type="ORF">DPX39_080019400</name>
</gene>
<evidence type="ECO:0000256" key="1">
    <source>
        <dbReference type="SAM" id="MobiDB-lite"/>
    </source>
</evidence>
<reference evidence="2 3" key="1">
    <citation type="submission" date="2018-09" db="EMBL/GenBank/DDBJ databases">
        <title>whole genome sequence of T. equiperdum IVM-t1 strain.</title>
        <authorList>
            <person name="Suganuma K."/>
        </authorList>
    </citation>
    <scope>NUCLEOTIDE SEQUENCE [LARGE SCALE GENOMIC DNA]</scope>
    <source>
        <strain evidence="2 3">IVM-t1</strain>
    </source>
</reference>
<organism evidence="2 3">
    <name type="scientific">Trypanosoma brucei equiperdum</name>
    <dbReference type="NCBI Taxonomy" id="630700"/>
    <lineage>
        <taxon>Eukaryota</taxon>
        <taxon>Discoba</taxon>
        <taxon>Euglenozoa</taxon>
        <taxon>Kinetoplastea</taxon>
        <taxon>Metakinetoplastina</taxon>
        <taxon>Trypanosomatida</taxon>
        <taxon>Trypanosomatidae</taxon>
        <taxon>Trypanosoma</taxon>
    </lineage>
</organism>
<evidence type="ECO:0000313" key="2">
    <source>
        <dbReference type="EMBL" id="RHW70971.1"/>
    </source>
</evidence>
<accession>A0A3L6L5Z3</accession>
<sequence>MHEEDLMKCVSALSRCTSRDEQTLESILGDIHRSVFGANEGGGESLKPSDLLSLCNNAVEWIGGNLGKRKRSAAMRLSIGVVVVELLARLTRVLLWGMGDPEEMSLCCDRLREIKEDAEQLEVFLLPRFFLKLPISPITLRDVLLKTPWGLFSQKYGVQTTSHGTVPAQVATVLSDLRTNFGCDFLHNCRVDVELPLPAYPASALTDTGVSRSTKSNATSDIAAVTCESSAAPGAAVSSTVDTVNVGASVDGSSVCVARSAPKSLRSGRSTLRGAAKHEMFGAKAATIPANIKNPLPMHPTRSLPAYMLRKWKPGAAPRATVGCGGREIAGTEENNLPVTPDTQSSAGDDSDTEVLATESPVRKRVCSDGTVVPPSPSRLTRDEMEPCAPGIKK</sequence>
<dbReference type="EMBL" id="QSBY01000008">
    <property type="protein sequence ID" value="RHW70971.1"/>
    <property type="molecule type" value="Genomic_DNA"/>
</dbReference>
<comment type="caution">
    <text evidence="2">The sequence shown here is derived from an EMBL/GenBank/DDBJ whole genome shotgun (WGS) entry which is preliminary data.</text>
</comment>
<name>A0A3L6L5Z3_9TRYP</name>
<proteinExistence type="predicted"/>
<protein>
    <submittedName>
        <fullName evidence="2">Uncharacterized protein</fullName>
    </submittedName>
</protein>